<evidence type="ECO:0000313" key="3">
    <source>
        <dbReference type="EMBL" id="HIW83504.1"/>
    </source>
</evidence>
<feature type="transmembrane region" description="Helical" evidence="1">
    <location>
        <begin position="35"/>
        <end position="53"/>
    </location>
</feature>
<comment type="caution">
    <text evidence="3">The sequence shown here is derived from an EMBL/GenBank/DDBJ whole genome shotgun (WGS) entry which is preliminary data.</text>
</comment>
<dbReference type="InterPro" id="IPR003848">
    <property type="entry name" value="DUF218"/>
</dbReference>
<gene>
    <name evidence="3" type="ORF">H9873_04190</name>
</gene>
<reference evidence="3" key="1">
    <citation type="journal article" date="2021" name="PeerJ">
        <title>Extensive microbial diversity within the chicken gut microbiome revealed by metagenomics and culture.</title>
        <authorList>
            <person name="Gilroy R."/>
            <person name="Ravi A."/>
            <person name="Getino M."/>
            <person name="Pursley I."/>
            <person name="Horton D.L."/>
            <person name="Alikhan N.F."/>
            <person name="Baker D."/>
            <person name="Gharbi K."/>
            <person name="Hall N."/>
            <person name="Watson M."/>
            <person name="Adriaenssens E.M."/>
            <person name="Foster-Nyarko E."/>
            <person name="Jarju S."/>
            <person name="Secka A."/>
            <person name="Antonio M."/>
            <person name="Oren A."/>
            <person name="Chaudhuri R.R."/>
            <person name="La Ragione R."/>
            <person name="Hildebrand F."/>
            <person name="Pallen M.J."/>
        </authorList>
    </citation>
    <scope>NUCLEOTIDE SEQUENCE</scope>
    <source>
        <strain evidence="3">ChiSxjej1B13-11762</strain>
    </source>
</reference>
<dbReference type="CDD" id="cd06259">
    <property type="entry name" value="YdcF-like"/>
    <property type="match status" value="1"/>
</dbReference>
<evidence type="ECO:0000256" key="1">
    <source>
        <dbReference type="SAM" id="Phobius"/>
    </source>
</evidence>
<dbReference type="GO" id="GO:0000270">
    <property type="term" value="P:peptidoglycan metabolic process"/>
    <property type="evidence" value="ECO:0007669"/>
    <property type="project" value="TreeGrafter"/>
</dbReference>
<dbReference type="PANTHER" id="PTHR30336:SF4">
    <property type="entry name" value="ENVELOPE BIOGENESIS FACTOR ELYC"/>
    <property type="match status" value="1"/>
</dbReference>
<dbReference type="PANTHER" id="PTHR30336">
    <property type="entry name" value="INNER MEMBRANE PROTEIN, PROBABLE PERMEASE"/>
    <property type="match status" value="1"/>
</dbReference>
<dbReference type="Pfam" id="PF02698">
    <property type="entry name" value="DUF218"/>
    <property type="match status" value="1"/>
</dbReference>
<dbReference type="Proteomes" id="UP000824263">
    <property type="component" value="Unassembled WGS sequence"/>
</dbReference>
<evidence type="ECO:0000313" key="4">
    <source>
        <dbReference type="Proteomes" id="UP000824263"/>
    </source>
</evidence>
<feature type="domain" description="DUF218" evidence="2">
    <location>
        <begin position="93"/>
        <end position="209"/>
    </location>
</feature>
<dbReference type="GO" id="GO:0043164">
    <property type="term" value="P:Gram-negative-bacterium-type cell wall biogenesis"/>
    <property type="evidence" value="ECO:0007669"/>
    <property type="project" value="TreeGrafter"/>
</dbReference>
<keyword evidence="1" id="KW-0812">Transmembrane</keyword>
<accession>A0A9D1UD61</accession>
<dbReference type="EMBL" id="DXGF01000076">
    <property type="protein sequence ID" value="HIW83504.1"/>
    <property type="molecule type" value="Genomic_DNA"/>
</dbReference>
<dbReference type="Gene3D" id="3.40.50.620">
    <property type="entry name" value="HUPs"/>
    <property type="match status" value="1"/>
</dbReference>
<name>A0A9D1UD61_9FIRM</name>
<dbReference type="GO" id="GO:0005886">
    <property type="term" value="C:plasma membrane"/>
    <property type="evidence" value="ECO:0007669"/>
    <property type="project" value="TreeGrafter"/>
</dbReference>
<dbReference type="AlphaFoldDB" id="A0A9D1UD61"/>
<feature type="transmembrane region" description="Helical" evidence="1">
    <location>
        <begin position="59"/>
        <end position="80"/>
    </location>
</feature>
<protein>
    <submittedName>
        <fullName evidence="3">YdcF family protein</fullName>
    </submittedName>
</protein>
<evidence type="ECO:0000259" key="2">
    <source>
        <dbReference type="Pfam" id="PF02698"/>
    </source>
</evidence>
<sequence length="242" mass="26712">MLWQIVFCLLGAACLAYYVLIGVSIKRWNSTFARFWPVMGGVWFLLGITQMVLTPGAAALARGVVGILAGVFLIVEAVILTGMRPCRDEALSWIVILGAHVAGVKVTDSLKRRLDRAAAYLETHSETRAVVSGGQGTGEAVTEAAAMKAYLIRRGISPERIFCEDQSRNTRENLEFSAAYIEDCARPVGIVTNQFHMYRACLYARKAGYQRPQRLCAGCQPVLFVNYMVREGFAVLKLWILG</sequence>
<keyword evidence="1" id="KW-0472">Membrane</keyword>
<reference evidence="3" key="2">
    <citation type="submission" date="2021-04" db="EMBL/GenBank/DDBJ databases">
        <authorList>
            <person name="Gilroy R."/>
        </authorList>
    </citation>
    <scope>NUCLEOTIDE SEQUENCE</scope>
    <source>
        <strain evidence="3">ChiSxjej1B13-11762</strain>
    </source>
</reference>
<keyword evidence="1" id="KW-1133">Transmembrane helix</keyword>
<feature type="transmembrane region" description="Helical" evidence="1">
    <location>
        <begin position="6"/>
        <end position="23"/>
    </location>
</feature>
<dbReference type="InterPro" id="IPR014729">
    <property type="entry name" value="Rossmann-like_a/b/a_fold"/>
</dbReference>
<proteinExistence type="predicted"/>
<organism evidence="3 4">
    <name type="scientific">Candidatus Dorea gallistercoris</name>
    <dbReference type="NCBI Taxonomy" id="2838542"/>
    <lineage>
        <taxon>Bacteria</taxon>
        <taxon>Bacillati</taxon>
        <taxon>Bacillota</taxon>
        <taxon>Clostridia</taxon>
        <taxon>Lachnospirales</taxon>
        <taxon>Lachnospiraceae</taxon>
        <taxon>Dorea</taxon>
    </lineage>
</organism>
<dbReference type="InterPro" id="IPR051599">
    <property type="entry name" value="Cell_Envelope_Assoc"/>
</dbReference>